<protein>
    <submittedName>
        <fullName evidence="4">Uncharacterized protein</fullName>
    </submittedName>
</protein>
<name>A0A5K4FBR4_SCHMA</name>
<accession>A0A5K4FBR4</accession>
<feature type="compositionally biased region" description="Low complexity" evidence="3">
    <location>
        <begin position="689"/>
        <end position="704"/>
    </location>
</feature>
<dbReference type="PANTHER" id="PTHR16127:SF13">
    <property type="entry name" value="GH01188P"/>
    <property type="match status" value="1"/>
</dbReference>
<comment type="similarity">
    <text evidence="1">Belongs to the taxilin family.</text>
</comment>
<feature type="region of interest" description="Disordered" evidence="3">
    <location>
        <begin position="667"/>
        <end position="714"/>
    </location>
</feature>
<evidence type="ECO:0000256" key="2">
    <source>
        <dbReference type="SAM" id="Coils"/>
    </source>
</evidence>
<feature type="compositionally biased region" description="Low complexity" evidence="3">
    <location>
        <begin position="197"/>
        <end position="212"/>
    </location>
</feature>
<sequence>MSLLLQEESLSRASIEDEKRREVSDHFQTSITSIQNQLCEYQSKNVELRKENQELAEKLGEFIKQHEKREEHVDKLGKRIQLCENEAVAWQAEQHKKEMSESLNAKKQVEKLSGLCRALKDQLNELRKSQQCQKESQNLEAKQNEQELTSTASSTSCCCHHHPGDDVDDHHHLHEAEKTKEKTVDNSMKDSNLIHQNNNDNTNLNSSTTNQSGSHSINTHKTDGNVELYTATKTTIGKSSSTHNEFNCSSNSLIHCTDSMNELKLDCSIIEGGKLLTICSDQLCFYLNSIVDASIEPTLINQRETITGITEPDLTNGLSKTTQTAESHSVRVERDQLQNERNRLILQKDKLETLCRELQKQNKIIQEESLSRASIEDEKRREVSDHFQTSITSIQNQLCEYQSKNVELRKENQELAEKLGEFIKQHEKREEHVDKLGKRIQLSESEAVAWQGKWESSSIVDASIEPTLINQRETITGITEPDLTNGLSKTTQTAESHSEESLSRASIEDEKRREVSDHFQTSITSIQNQLCEYQSKNVELRKENQELAEKLGEFIKQHEKREEHVDKLGKRIQLSESEAVAWQAEQHKKEMSESLNAKKQVEKLSGLCRALKDQLNELRKSQQCQKESQNLEAKQNEQELTSTASSTSCCCHHHPGDDVDDHHHLHEAEKTKEKTVDNSMKDSNLIHQNNNDNTNLNSSTTNQSGSHSINTHKTDGNVELYTATKTTIGKSSSTHNEFNCSSNSLIHCTDSMNELKLDCSIIEDTTSSGNSKNPISE</sequence>
<evidence type="ECO:0000256" key="1">
    <source>
        <dbReference type="ARBA" id="ARBA00009550"/>
    </source>
</evidence>
<dbReference type="InParanoid" id="A0A5K4FBR4"/>
<dbReference type="PANTHER" id="PTHR16127">
    <property type="entry name" value="TAXILIN"/>
    <property type="match status" value="1"/>
</dbReference>
<keyword evidence="2" id="KW-0175">Coiled coil</keyword>
<proteinExistence type="inferred from homology"/>
<dbReference type="GO" id="GO:0019905">
    <property type="term" value="F:syntaxin binding"/>
    <property type="evidence" value="ECO:0007669"/>
    <property type="project" value="InterPro"/>
</dbReference>
<feature type="compositionally biased region" description="Basic and acidic residues" evidence="3">
    <location>
        <begin position="175"/>
        <end position="188"/>
    </location>
</feature>
<feature type="coiled-coil region" evidence="2">
    <location>
        <begin position="584"/>
        <end position="632"/>
    </location>
</feature>
<feature type="compositionally biased region" description="Basic and acidic residues" evidence="3">
    <location>
        <begin position="496"/>
        <end position="516"/>
    </location>
</feature>
<feature type="coiled-coil region" evidence="2">
    <location>
        <begin position="334"/>
        <end position="368"/>
    </location>
</feature>
<organism evidence="4">
    <name type="scientific">Schistosoma mansoni</name>
    <name type="common">Blood fluke</name>
    <dbReference type="NCBI Taxonomy" id="6183"/>
    <lineage>
        <taxon>Eukaryota</taxon>
        <taxon>Metazoa</taxon>
        <taxon>Spiralia</taxon>
        <taxon>Lophotrochozoa</taxon>
        <taxon>Platyhelminthes</taxon>
        <taxon>Trematoda</taxon>
        <taxon>Digenea</taxon>
        <taxon>Strigeidida</taxon>
        <taxon>Schistosomatoidea</taxon>
        <taxon>Schistosomatidae</taxon>
        <taxon>Schistosoma</taxon>
    </lineage>
</organism>
<feature type="coiled-coil region" evidence="2">
    <location>
        <begin position="92"/>
        <end position="140"/>
    </location>
</feature>
<dbReference type="AlphaFoldDB" id="A0A5K4FBR4"/>
<feature type="compositionally biased region" description="Basic and acidic residues" evidence="3">
    <location>
        <begin position="667"/>
        <end position="680"/>
    </location>
</feature>
<reference evidence="4" key="1">
    <citation type="submission" date="2019-11" db="UniProtKB">
        <authorList>
            <consortium name="WormBaseParasite"/>
        </authorList>
    </citation>
    <scope>IDENTIFICATION</scope>
    <source>
        <strain evidence="4">Puerto Rican</strain>
    </source>
</reference>
<dbReference type="WBParaSite" id="Smp_332130.1">
    <property type="protein sequence ID" value="Smp_332130.1"/>
    <property type="gene ID" value="Smp_332130"/>
</dbReference>
<feature type="compositionally biased region" description="Polar residues" evidence="3">
    <location>
        <begin position="485"/>
        <end position="495"/>
    </location>
</feature>
<dbReference type="InterPro" id="IPR026183">
    <property type="entry name" value="Taxilin_fam"/>
</dbReference>
<dbReference type="Pfam" id="PF09728">
    <property type="entry name" value="Taxilin"/>
    <property type="match status" value="3"/>
</dbReference>
<feature type="region of interest" description="Disordered" evidence="3">
    <location>
        <begin position="480"/>
        <end position="516"/>
    </location>
</feature>
<dbReference type="FunCoup" id="A0A5K4FBR4">
    <property type="interactions" value="888"/>
</dbReference>
<evidence type="ECO:0000313" key="4">
    <source>
        <dbReference type="WBParaSite" id="Smp_332130.1"/>
    </source>
</evidence>
<feature type="region of interest" description="Disordered" evidence="3">
    <location>
        <begin position="175"/>
        <end position="224"/>
    </location>
</feature>
<evidence type="ECO:0000256" key="3">
    <source>
        <dbReference type="SAM" id="MobiDB-lite"/>
    </source>
</evidence>